<protein>
    <submittedName>
        <fullName evidence="2">Uncharacterized protein</fullName>
    </submittedName>
</protein>
<organism evidence="2 3">
    <name type="scientific">Neorhodopirellula lusitana</name>
    <dbReference type="NCBI Taxonomy" id="445327"/>
    <lineage>
        <taxon>Bacteria</taxon>
        <taxon>Pseudomonadati</taxon>
        <taxon>Planctomycetota</taxon>
        <taxon>Planctomycetia</taxon>
        <taxon>Pirellulales</taxon>
        <taxon>Pirellulaceae</taxon>
        <taxon>Neorhodopirellula</taxon>
    </lineage>
</organism>
<keyword evidence="3" id="KW-1185">Reference proteome</keyword>
<dbReference type="EMBL" id="FXUG01000005">
    <property type="protein sequence ID" value="SMP56338.1"/>
    <property type="molecule type" value="Genomic_DNA"/>
</dbReference>
<reference evidence="2 3" key="1">
    <citation type="submission" date="2017-05" db="EMBL/GenBank/DDBJ databases">
        <authorList>
            <person name="Varghese N."/>
            <person name="Submissions S."/>
        </authorList>
    </citation>
    <scope>NUCLEOTIDE SEQUENCE [LARGE SCALE GENOMIC DNA]</scope>
    <source>
        <strain evidence="2 3">DSM 25457</strain>
    </source>
</reference>
<feature type="region of interest" description="Disordered" evidence="1">
    <location>
        <begin position="1"/>
        <end position="21"/>
    </location>
</feature>
<gene>
    <name evidence="2" type="ORF">SAMN06265222_105132</name>
</gene>
<dbReference type="RefSeq" id="WP_283432602.1">
    <property type="nucleotide sequence ID" value="NZ_FXUG01000005.1"/>
</dbReference>
<evidence type="ECO:0000256" key="1">
    <source>
        <dbReference type="SAM" id="MobiDB-lite"/>
    </source>
</evidence>
<accession>A0ABY1Q1M5</accession>
<name>A0ABY1Q1M5_9BACT</name>
<comment type="caution">
    <text evidence="2">The sequence shown here is derived from an EMBL/GenBank/DDBJ whole genome shotgun (WGS) entry which is preliminary data.</text>
</comment>
<evidence type="ECO:0000313" key="3">
    <source>
        <dbReference type="Proteomes" id="UP001158067"/>
    </source>
</evidence>
<sequence>MNDNWYYSTGHGDTHGPMSGSELVDAARQGILSEAGLIYHADKTAGGLGLKQISVVGENGSPRLKVDYHKSSMAVASVHVCTN</sequence>
<dbReference type="Proteomes" id="UP001158067">
    <property type="component" value="Unassembled WGS sequence"/>
</dbReference>
<evidence type="ECO:0000313" key="2">
    <source>
        <dbReference type="EMBL" id="SMP56338.1"/>
    </source>
</evidence>
<proteinExistence type="predicted"/>